<reference evidence="1 3" key="1">
    <citation type="journal article" date="2014" name="BMC Genomics">
        <title>Genome sequence of Anopheles sinensis provides insight into genetics basis of mosquito competence for malaria parasites.</title>
        <authorList>
            <person name="Zhou D."/>
            <person name="Zhang D."/>
            <person name="Ding G."/>
            <person name="Shi L."/>
            <person name="Hou Q."/>
            <person name="Ye Y."/>
            <person name="Xu Y."/>
            <person name="Zhou H."/>
            <person name="Xiong C."/>
            <person name="Li S."/>
            <person name="Yu J."/>
            <person name="Hong S."/>
            <person name="Yu X."/>
            <person name="Zou P."/>
            <person name="Chen C."/>
            <person name="Chang X."/>
            <person name="Wang W."/>
            <person name="Lv Y."/>
            <person name="Sun Y."/>
            <person name="Ma L."/>
            <person name="Shen B."/>
            <person name="Zhu C."/>
        </authorList>
    </citation>
    <scope>NUCLEOTIDE SEQUENCE [LARGE SCALE GENOMIC DNA]</scope>
</reference>
<organism evidence="1">
    <name type="scientific">Anopheles sinensis</name>
    <name type="common">Mosquito</name>
    <dbReference type="NCBI Taxonomy" id="74873"/>
    <lineage>
        <taxon>Eukaryota</taxon>
        <taxon>Metazoa</taxon>
        <taxon>Ecdysozoa</taxon>
        <taxon>Arthropoda</taxon>
        <taxon>Hexapoda</taxon>
        <taxon>Insecta</taxon>
        <taxon>Pterygota</taxon>
        <taxon>Neoptera</taxon>
        <taxon>Endopterygota</taxon>
        <taxon>Diptera</taxon>
        <taxon>Nematocera</taxon>
        <taxon>Culicoidea</taxon>
        <taxon>Culicidae</taxon>
        <taxon>Anophelinae</taxon>
        <taxon>Anopheles</taxon>
    </lineage>
</organism>
<reference evidence="2" key="2">
    <citation type="submission" date="2020-05" db="UniProtKB">
        <authorList>
            <consortium name="EnsemblMetazoa"/>
        </authorList>
    </citation>
    <scope>IDENTIFICATION</scope>
</reference>
<accession>A0A084VNT5</accession>
<dbReference type="AlphaFoldDB" id="A0A084VNT5"/>
<evidence type="ECO:0000313" key="2">
    <source>
        <dbReference type="EnsemblMetazoa" id="ASIC007082-PA"/>
    </source>
</evidence>
<protein>
    <submittedName>
        <fullName evidence="1 2">Uncharacterized protein</fullName>
    </submittedName>
</protein>
<name>A0A084VNT5_ANOSI</name>
<dbReference type="EMBL" id="ATLV01014906">
    <property type="status" value="NOT_ANNOTATED_CDS"/>
    <property type="molecule type" value="Genomic_DNA"/>
</dbReference>
<dbReference type="EnsemblMetazoa" id="ASIC007082-RA">
    <property type="protein sequence ID" value="ASIC007082-PA"/>
    <property type="gene ID" value="ASIC007082"/>
</dbReference>
<dbReference type="VEuPathDB" id="VectorBase:ASIC007082"/>
<gene>
    <name evidence="1" type="ORF">ZHAS_00007082</name>
</gene>
<evidence type="ECO:0000313" key="1">
    <source>
        <dbReference type="EMBL" id="KFB39629.1"/>
    </source>
</evidence>
<keyword evidence="3" id="KW-1185">Reference proteome</keyword>
<dbReference type="EMBL" id="KE524996">
    <property type="protein sequence ID" value="KFB39629.1"/>
    <property type="molecule type" value="Genomic_DNA"/>
</dbReference>
<evidence type="ECO:0000313" key="3">
    <source>
        <dbReference type="Proteomes" id="UP000030765"/>
    </source>
</evidence>
<dbReference type="Proteomes" id="UP000030765">
    <property type="component" value="Unassembled WGS sequence"/>
</dbReference>
<proteinExistence type="predicted"/>
<sequence>MFVKAIKIAKELAKDNELMLVRVLETKLTRKAAQTMSEDIMRVDGFIAEIKKRQIH</sequence>